<evidence type="ECO:0000313" key="1">
    <source>
        <dbReference type="EMBL" id="KAJ8422337.1"/>
    </source>
</evidence>
<dbReference type="PANTHER" id="PTHR15180:SF1">
    <property type="entry name" value="GENERAL TRANSCRIPTION FACTOR 3C POLYPEPTIDE 1"/>
    <property type="match status" value="1"/>
</dbReference>
<evidence type="ECO:0000313" key="2">
    <source>
        <dbReference type="Proteomes" id="UP001153076"/>
    </source>
</evidence>
<keyword evidence="2" id="KW-1185">Reference proteome</keyword>
<dbReference type="GO" id="GO:0003677">
    <property type="term" value="F:DNA binding"/>
    <property type="evidence" value="ECO:0007669"/>
    <property type="project" value="InterPro"/>
</dbReference>
<name>A0A9Q1GN38_9CARY</name>
<accession>A0A9Q1GN38</accession>
<organism evidence="1 2">
    <name type="scientific">Carnegiea gigantea</name>
    <dbReference type="NCBI Taxonomy" id="171969"/>
    <lineage>
        <taxon>Eukaryota</taxon>
        <taxon>Viridiplantae</taxon>
        <taxon>Streptophyta</taxon>
        <taxon>Embryophyta</taxon>
        <taxon>Tracheophyta</taxon>
        <taxon>Spermatophyta</taxon>
        <taxon>Magnoliopsida</taxon>
        <taxon>eudicotyledons</taxon>
        <taxon>Gunneridae</taxon>
        <taxon>Pentapetalae</taxon>
        <taxon>Caryophyllales</taxon>
        <taxon>Cactineae</taxon>
        <taxon>Cactaceae</taxon>
        <taxon>Cactoideae</taxon>
        <taxon>Echinocereeae</taxon>
        <taxon>Carnegiea</taxon>
    </lineage>
</organism>
<dbReference type="InterPro" id="IPR044210">
    <property type="entry name" value="Tfc3-like"/>
</dbReference>
<dbReference type="PANTHER" id="PTHR15180">
    <property type="entry name" value="GENERAL TRANSCRIPTION FACTOR 3C POLYPEPTIDE 1"/>
    <property type="match status" value="1"/>
</dbReference>
<comment type="caution">
    <text evidence="1">The sequence shown here is derived from an EMBL/GenBank/DDBJ whole genome shotgun (WGS) entry which is preliminary data.</text>
</comment>
<dbReference type="EMBL" id="JAKOGI010002289">
    <property type="protein sequence ID" value="KAJ8422337.1"/>
    <property type="molecule type" value="Genomic_DNA"/>
</dbReference>
<dbReference type="OrthoDB" id="68020at2759"/>
<proteinExistence type="predicted"/>
<reference evidence="1" key="1">
    <citation type="submission" date="2022-04" db="EMBL/GenBank/DDBJ databases">
        <title>Carnegiea gigantea Genome sequencing and assembly v2.</title>
        <authorList>
            <person name="Copetti D."/>
            <person name="Sanderson M.J."/>
            <person name="Burquez A."/>
            <person name="Wojciechowski M.F."/>
        </authorList>
    </citation>
    <scope>NUCLEOTIDE SEQUENCE</scope>
    <source>
        <strain evidence="1">SGP5-SGP5p</strain>
        <tissue evidence="1">Aerial part</tissue>
    </source>
</reference>
<dbReference type="GO" id="GO:0042791">
    <property type="term" value="P:5S class rRNA transcription by RNA polymerase III"/>
    <property type="evidence" value="ECO:0007669"/>
    <property type="project" value="TreeGrafter"/>
</dbReference>
<dbReference type="GO" id="GO:0000127">
    <property type="term" value="C:transcription factor TFIIIC complex"/>
    <property type="evidence" value="ECO:0007669"/>
    <property type="project" value="InterPro"/>
</dbReference>
<protein>
    <submittedName>
        <fullName evidence="1">Uncharacterized protein</fullName>
    </submittedName>
</protein>
<dbReference type="Proteomes" id="UP001153076">
    <property type="component" value="Unassembled WGS sequence"/>
</dbReference>
<dbReference type="AlphaFoldDB" id="A0A9Q1GN38"/>
<gene>
    <name evidence="1" type="ORF">Cgig2_004893</name>
</gene>
<sequence>MSTTNCANFTKVLSLITLNQNRGTHGHSSSKVHGYNFIHIVDSRYCTKYFLTSKAARCQDPERASSLVPQAVNNETNIVQEVESCECEVNCMNADEVHKVTVLNLAEDVSQHLNAIEAHNEVEGCSQSDSIYNAARKRSKKFDMTAALRPILPWINGDGTINGIVYRGLTRRILGIVTQHPGILEGKENLGGRSSARKALGVCDYMFQNTCIVRLDDIVSRMEVLNPQVLFLRLIVM</sequence>
<dbReference type="GO" id="GO:0006384">
    <property type="term" value="P:transcription initiation at RNA polymerase III promoter"/>
    <property type="evidence" value="ECO:0007669"/>
    <property type="project" value="InterPro"/>
</dbReference>